<accession>A0A4U5N3Q5</accession>
<evidence type="ECO:0000313" key="1">
    <source>
        <dbReference type="EMBL" id="TKR76772.1"/>
    </source>
</evidence>
<dbReference type="AlphaFoldDB" id="A0A4U5N3Q5"/>
<comment type="caution">
    <text evidence="1">The sequence shown here is derived from an EMBL/GenBank/DDBJ whole genome shotgun (WGS) entry which is preliminary data.</text>
</comment>
<protein>
    <submittedName>
        <fullName evidence="1">Uncharacterized protein</fullName>
    </submittedName>
</protein>
<proteinExistence type="predicted"/>
<dbReference type="EMBL" id="AZBU02000005">
    <property type="protein sequence ID" value="TKR76772.1"/>
    <property type="molecule type" value="Genomic_DNA"/>
</dbReference>
<sequence length="70" mass="7928">MIHNISHRNPVTCANVTMTTLKSLFCNYCECSSVWLWFKPSFGSKDGLTLNTMCQCFNASMSLIVLEIVF</sequence>
<gene>
    <name evidence="1" type="ORF">L596_017865</name>
</gene>
<keyword evidence="2" id="KW-1185">Reference proteome</keyword>
<reference evidence="1 2" key="1">
    <citation type="journal article" date="2015" name="Genome Biol.">
        <title>Comparative genomics of Steinernema reveals deeply conserved gene regulatory networks.</title>
        <authorList>
            <person name="Dillman A.R."/>
            <person name="Macchietto M."/>
            <person name="Porter C.F."/>
            <person name="Rogers A."/>
            <person name="Williams B."/>
            <person name="Antoshechkin I."/>
            <person name="Lee M.M."/>
            <person name="Goodwin Z."/>
            <person name="Lu X."/>
            <person name="Lewis E.E."/>
            <person name="Goodrich-Blair H."/>
            <person name="Stock S.P."/>
            <person name="Adams B.J."/>
            <person name="Sternberg P.W."/>
            <person name="Mortazavi A."/>
        </authorList>
    </citation>
    <scope>NUCLEOTIDE SEQUENCE [LARGE SCALE GENOMIC DNA]</scope>
    <source>
        <strain evidence="1 2">ALL</strain>
    </source>
</reference>
<name>A0A4U5N3Q5_STECR</name>
<reference evidence="1 2" key="2">
    <citation type="journal article" date="2019" name="G3 (Bethesda)">
        <title>Hybrid Assembly of the Genome of the Entomopathogenic Nematode Steinernema carpocapsae Identifies the X-Chromosome.</title>
        <authorList>
            <person name="Serra L."/>
            <person name="Macchietto M."/>
            <person name="Macias-Munoz A."/>
            <person name="McGill C.J."/>
            <person name="Rodriguez I.M."/>
            <person name="Rodriguez B."/>
            <person name="Murad R."/>
            <person name="Mortazavi A."/>
        </authorList>
    </citation>
    <scope>NUCLEOTIDE SEQUENCE [LARGE SCALE GENOMIC DNA]</scope>
    <source>
        <strain evidence="1 2">ALL</strain>
    </source>
</reference>
<evidence type="ECO:0000313" key="2">
    <source>
        <dbReference type="Proteomes" id="UP000298663"/>
    </source>
</evidence>
<organism evidence="1 2">
    <name type="scientific">Steinernema carpocapsae</name>
    <name type="common">Entomopathogenic nematode</name>
    <dbReference type="NCBI Taxonomy" id="34508"/>
    <lineage>
        <taxon>Eukaryota</taxon>
        <taxon>Metazoa</taxon>
        <taxon>Ecdysozoa</taxon>
        <taxon>Nematoda</taxon>
        <taxon>Chromadorea</taxon>
        <taxon>Rhabditida</taxon>
        <taxon>Tylenchina</taxon>
        <taxon>Panagrolaimomorpha</taxon>
        <taxon>Strongyloidoidea</taxon>
        <taxon>Steinernematidae</taxon>
        <taxon>Steinernema</taxon>
    </lineage>
</organism>
<dbReference type="Proteomes" id="UP000298663">
    <property type="component" value="Unassembled WGS sequence"/>
</dbReference>